<evidence type="ECO:0000256" key="6">
    <source>
        <dbReference type="ARBA" id="ARBA00022723"/>
    </source>
</evidence>
<dbReference type="InterPro" id="IPR036005">
    <property type="entry name" value="Creatinase/aminopeptidase-like"/>
</dbReference>
<name>A0ABZ0S4K1_9GAMM</name>
<dbReference type="PANTHER" id="PTHR43226">
    <property type="entry name" value="XAA-PRO AMINOPEPTIDASE 3"/>
    <property type="match status" value="1"/>
</dbReference>
<comment type="similarity">
    <text evidence="3 10">Belongs to the peptidase M24B family.</text>
</comment>
<proteinExistence type="inferred from homology"/>
<dbReference type="InterPro" id="IPR000994">
    <property type="entry name" value="Pept_M24"/>
</dbReference>
<dbReference type="Pfam" id="PF05195">
    <property type="entry name" value="AMP_N"/>
    <property type="match status" value="1"/>
</dbReference>
<dbReference type="NCBIfam" id="NF008131">
    <property type="entry name" value="PRK10879.1"/>
    <property type="match status" value="1"/>
</dbReference>
<dbReference type="SMART" id="SM01011">
    <property type="entry name" value="AMP_N"/>
    <property type="match status" value="1"/>
</dbReference>
<evidence type="ECO:0000256" key="8">
    <source>
        <dbReference type="ARBA" id="ARBA00023049"/>
    </source>
</evidence>
<dbReference type="Proteomes" id="UP001432180">
    <property type="component" value="Chromosome"/>
</dbReference>
<dbReference type="Gene3D" id="3.90.230.10">
    <property type="entry name" value="Creatinase/methionine aminopeptidase superfamily"/>
    <property type="match status" value="1"/>
</dbReference>
<accession>A0ABZ0S4K1</accession>
<evidence type="ECO:0000256" key="4">
    <source>
        <dbReference type="ARBA" id="ARBA00012574"/>
    </source>
</evidence>
<dbReference type="EMBL" id="CP121472">
    <property type="protein sequence ID" value="WPL15444.1"/>
    <property type="molecule type" value="Genomic_DNA"/>
</dbReference>
<dbReference type="InterPro" id="IPR052433">
    <property type="entry name" value="X-Pro_dipept-like"/>
</dbReference>
<evidence type="ECO:0000256" key="5">
    <source>
        <dbReference type="ARBA" id="ARBA00022670"/>
    </source>
</evidence>
<dbReference type="InterPro" id="IPR029149">
    <property type="entry name" value="Creatin/AminoP/Spt16_N"/>
</dbReference>
<keyword evidence="8" id="KW-0482">Metalloprotease</keyword>
<evidence type="ECO:0000259" key="12">
    <source>
        <dbReference type="SMART" id="SM01011"/>
    </source>
</evidence>
<evidence type="ECO:0000256" key="11">
    <source>
        <dbReference type="SAM" id="MobiDB-lite"/>
    </source>
</evidence>
<keyword evidence="5" id="KW-0645">Protease</keyword>
<dbReference type="Gene3D" id="3.40.350.10">
    <property type="entry name" value="Creatinase/prolidase N-terminal domain"/>
    <property type="match status" value="1"/>
</dbReference>
<dbReference type="RefSeq" id="WP_328986018.1">
    <property type="nucleotide sequence ID" value="NZ_CP121472.1"/>
</dbReference>
<dbReference type="Pfam" id="PF00557">
    <property type="entry name" value="Peptidase_M24"/>
    <property type="match status" value="1"/>
</dbReference>
<dbReference type="PROSITE" id="PS00491">
    <property type="entry name" value="PROLINE_PEPTIDASE"/>
    <property type="match status" value="1"/>
</dbReference>
<evidence type="ECO:0000256" key="9">
    <source>
        <dbReference type="ARBA" id="ARBA00023211"/>
    </source>
</evidence>
<dbReference type="InterPro" id="IPR007865">
    <property type="entry name" value="Aminopep_P_N"/>
</dbReference>
<feature type="region of interest" description="Disordered" evidence="11">
    <location>
        <begin position="437"/>
        <end position="458"/>
    </location>
</feature>
<evidence type="ECO:0000313" key="14">
    <source>
        <dbReference type="Proteomes" id="UP001432180"/>
    </source>
</evidence>
<feature type="domain" description="Aminopeptidase P N-terminal" evidence="12">
    <location>
        <begin position="3"/>
        <end position="137"/>
    </location>
</feature>
<evidence type="ECO:0000256" key="10">
    <source>
        <dbReference type="RuleBase" id="RU000590"/>
    </source>
</evidence>
<dbReference type="SUPFAM" id="SSF55920">
    <property type="entry name" value="Creatinase/aminopeptidase"/>
    <property type="match status" value="1"/>
</dbReference>
<dbReference type="EC" id="3.4.11.9" evidence="4"/>
<reference evidence="13 14" key="1">
    <citation type="journal article" date="2023" name="Microorganisms">
        <title>Thiorhodovibrio frisius and Trv. litoralis spp. nov., Two Novel Members from a Clade of Fastidious Purple Sulfur Bacteria That Exhibit Unique Red-Shifted Light-Harvesting Capabilities.</title>
        <authorList>
            <person name="Methner A."/>
            <person name="Kuzyk S.B."/>
            <person name="Petersen J."/>
            <person name="Bauer S."/>
            <person name="Brinkmann H."/>
            <person name="Sichau K."/>
            <person name="Wanner G."/>
            <person name="Wolf J."/>
            <person name="Neumann-Schaal M."/>
            <person name="Henke P."/>
            <person name="Tank M."/>
            <person name="Sproer C."/>
            <person name="Bunk B."/>
            <person name="Overmann J."/>
        </authorList>
    </citation>
    <scope>NUCLEOTIDE SEQUENCE [LARGE SCALE GENOMIC DNA]</scope>
    <source>
        <strain evidence="13 14">DSM 6702</strain>
    </source>
</reference>
<gene>
    <name evidence="13" type="primary">pepP</name>
    <name evidence="13" type="ORF">Thiowin_00340</name>
</gene>
<comment type="cofactor">
    <cofactor evidence="2">
        <name>Mn(2+)</name>
        <dbReference type="ChEBI" id="CHEBI:29035"/>
    </cofactor>
</comment>
<keyword evidence="13" id="KW-0031">Aminopeptidase</keyword>
<dbReference type="GO" id="GO:0004177">
    <property type="term" value="F:aminopeptidase activity"/>
    <property type="evidence" value="ECO:0007669"/>
    <property type="project" value="UniProtKB-KW"/>
</dbReference>
<dbReference type="CDD" id="cd01087">
    <property type="entry name" value="Prolidase"/>
    <property type="match status" value="1"/>
</dbReference>
<keyword evidence="7 13" id="KW-0378">Hydrolase</keyword>
<feature type="compositionally biased region" description="Polar residues" evidence="11">
    <location>
        <begin position="442"/>
        <end position="452"/>
    </location>
</feature>
<organism evidence="13 14">
    <name type="scientific">Thiorhodovibrio winogradskyi</name>
    <dbReference type="NCBI Taxonomy" id="77007"/>
    <lineage>
        <taxon>Bacteria</taxon>
        <taxon>Pseudomonadati</taxon>
        <taxon>Pseudomonadota</taxon>
        <taxon>Gammaproteobacteria</taxon>
        <taxon>Chromatiales</taxon>
        <taxon>Chromatiaceae</taxon>
        <taxon>Thiorhodovibrio</taxon>
    </lineage>
</organism>
<keyword evidence="6 10" id="KW-0479">Metal-binding</keyword>
<evidence type="ECO:0000256" key="2">
    <source>
        <dbReference type="ARBA" id="ARBA00001936"/>
    </source>
</evidence>
<evidence type="ECO:0000256" key="3">
    <source>
        <dbReference type="ARBA" id="ARBA00008766"/>
    </source>
</evidence>
<evidence type="ECO:0000313" key="13">
    <source>
        <dbReference type="EMBL" id="WPL15444.1"/>
    </source>
</evidence>
<sequence length="458" mass="51401">MKISQNEHHQRRHALLEAIGPDGALIIPAAHEVMRNRDTHYPFRQHSDFLWLTGFPEPDAVAVLAPEHKHGDYVLFVRPKDPERETWDGRRFGPKGAVEQFRADNAHPLAKIDEKLPKLLASRRRLYYPFGQDDAFDPRVMGWLRKLRAQARKGITAPSELVDSGELLHEARLRKSEAELTLMREAARISAAGHRALMRHCRPGMNEQQLEALFLHRCAEQGAREQAYPPIVAGGEHACVLHYVENNAELKDGDLVLIDAGCEQQGYASDITRTFPVNGRFSPAQRELYDLVLEAQRAAIAKARPGEPWDAMHKAALQVLTEGLVRLGLLDNKGKKVGKLIKKEKFKPFYMHRTGHWLGLDVHDVGAYKREGKWRLLEPGMTLTIEPGLYVAPDAEVPEAYRGIGIRIEDDILITDAGAEILSRDVPKDADDIEALMAGETSAKNGAQTARARSTEHE</sequence>
<dbReference type="SUPFAM" id="SSF53092">
    <property type="entry name" value="Creatinase/prolidase N-terminal domain"/>
    <property type="match status" value="1"/>
</dbReference>
<keyword evidence="9" id="KW-0464">Manganese</keyword>
<dbReference type="InterPro" id="IPR001131">
    <property type="entry name" value="Peptidase_M24B_aminopep-P_CS"/>
</dbReference>
<keyword evidence="14" id="KW-1185">Reference proteome</keyword>
<protein>
    <recommendedName>
        <fullName evidence="4">Xaa-Pro aminopeptidase</fullName>
        <ecNumber evidence="4">3.4.11.9</ecNumber>
    </recommendedName>
</protein>
<evidence type="ECO:0000256" key="1">
    <source>
        <dbReference type="ARBA" id="ARBA00001424"/>
    </source>
</evidence>
<dbReference type="PANTHER" id="PTHR43226:SF4">
    <property type="entry name" value="XAA-PRO AMINOPEPTIDASE 3"/>
    <property type="match status" value="1"/>
</dbReference>
<evidence type="ECO:0000256" key="7">
    <source>
        <dbReference type="ARBA" id="ARBA00022801"/>
    </source>
</evidence>
<comment type="catalytic activity">
    <reaction evidence="1">
        <text>Release of any N-terminal amino acid, including proline, that is linked to proline, even from a dipeptide or tripeptide.</text>
        <dbReference type="EC" id="3.4.11.9"/>
    </reaction>
</comment>